<dbReference type="PROSITE" id="PS00061">
    <property type="entry name" value="ADH_SHORT"/>
    <property type="match status" value="1"/>
</dbReference>
<proteinExistence type="inferred from homology"/>
<dbReference type="InterPro" id="IPR050259">
    <property type="entry name" value="SDR"/>
</dbReference>
<evidence type="ECO:0000256" key="4">
    <source>
        <dbReference type="ARBA" id="ARBA00040781"/>
    </source>
</evidence>
<evidence type="ECO:0000313" key="6">
    <source>
        <dbReference type="EMBL" id="BBZ14896.1"/>
    </source>
</evidence>
<dbReference type="InterPro" id="IPR020904">
    <property type="entry name" value="Sc_DH/Rdtase_CS"/>
</dbReference>
<dbReference type="NCBIfam" id="NF005559">
    <property type="entry name" value="PRK07231.1"/>
    <property type="match status" value="1"/>
</dbReference>
<gene>
    <name evidence="6" type="primary">badH</name>
    <name evidence="6" type="ORF">MBRA_50910</name>
</gene>
<keyword evidence="3" id="KW-0134">Cell wall</keyword>
<dbReference type="PRINTS" id="PR00080">
    <property type="entry name" value="SDRFAMILY"/>
</dbReference>
<comment type="catalytic activity">
    <reaction evidence="5">
        <text>a (3R)-hydroxyacyl-[ACP] + NADP(+) = a 3-oxoacyl-[ACP] + NADPH + H(+)</text>
        <dbReference type="Rhea" id="RHEA:17397"/>
        <dbReference type="Rhea" id="RHEA-COMP:9916"/>
        <dbReference type="Rhea" id="RHEA-COMP:9945"/>
        <dbReference type="ChEBI" id="CHEBI:15378"/>
        <dbReference type="ChEBI" id="CHEBI:57783"/>
        <dbReference type="ChEBI" id="CHEBI:58349"/>
        <dbReference type="ChEBI" id="CHEBI:78776"/>
        <dbReference type="ChEBI" id="CHEBI:78827"/>
        <dbReference type="EC" id="1.1.1.100"/>
    </reaction>
    <physiologicalReaction direction="right-to-left" evidence="5">
        <dbReference type="Rhea" id="RHEA:17399"/>
    </physiologicalReaction>
</comment>
<dbReference type="EMBL" id="AP022607">
    <property type="protein sequence ID" value="BBZ14896.1"/>
    <property type="molecule type" value="Genomic_DNA"/>
</dbReference>
<dbReference type="Gene3D" id="3.40.50.720">
    <property type="entry name" value="NAD(P)-binding Rossmann-like Domain"/>
    <property type="match status" value="1"/>
</dbReference>
<accession>A0ABN6BE04</accession>
<dbReference type="InterPro" id="IPR036291">
    <property type="entry name" value="NAD(P)-bd_dom_sf"/>
</dbReference>
<evidence type="ECO:0000256" key="3">
    <source>
        <dbReference type="ARBA" id="ARBA00022512"/>
    </source>
</evidence>
<evidence type="ECO:0000256" key="1">
    <source>
        <dbReference type="ARBA" id="ARBA00004191"/>
    </source>
</evidence>
<geneLocation type="plasmid" evidence="6 7">
    <name>pJCM12687</name>
</geneLocation>
<comment type="subcellular location">
    <subcellularLocation>
        <location evidence="1">Secreted</location>
        <location evidence="1">Cell wall</location>
    </subcellularLocation>
</comment>
<dbReference type="PANTHER" id="PTHR42879:SF2">
    <property type="entry name" value="3-OXOACYL-[ACYL-CARRIER-PROTEIN] REDUCTASE FABG"/>
    <property type="match status" value="1"/>
</dbReference>
<keyword evidence="6" id="KW-0614">Plasmid</keyword>
<reference evidence="6 7" key="1">
    <citation type="journal article" date="2019" name="Emerg. Microbes Infect.">
        <title>Comprehensive subspecies identification of 175 nontuberculous mycobacteria species based on 7547 genomic profiles.</title>
        <authorList>
            <person name="Matsumoto Y."/>
            <person name="Kinjo T."/>
            <person name="Motooka D."/>
            <person name="Nabeya D."/>
            <person name="Jung N."/>
            <person name="Uechi K."/>
            <person name="Horii T."/>
            <person name="Iida T."/>
            <person name="Fujita J."/>
            <person name="Nakamura S."/>
        </authorList>
    </citation>
    <scope>NUCLEOTIDE SEQUENCE [LARGE SCALE GENOMIC DNA]</scope>
    <source>
        <strain evidence="6 7">JCM 12687</strain>
        <plasmid evidence="6">pJCM12687</plasmid>
    </source>
</reference>
<dbReference type="InterPro" id="IPR002347">
    <property type="entry name" value="SDR_fam"/>
</dbReference>
<dbReference type="PRINTS" id="PR00081">
    <property type="entry name" value="GDHRDH"/>
</dbReference>
<keyword evidence="7" id="KW-1185">Reference proteome</keyword>
<sequence>MSDMTLDGRTALVTGAAGGIGNAICRHLARAGANVAMCDLNGQAAEQLAAELAGTANGQLAGYAMDVTDSADVAEAVAAVQARQGAVDILVNNAGIDKIEPFVESAEDTWKKVVSVNYLGAVIVTRAVLDGMIERRYGRIINIGSDAGRVGSSGEVVYSGTKGAVIAFGKALARETATKGITVNTVCPGPTDTALLKQISERSQSMYDALAKAVPMKRIGTPDDIAPAVVFFAGDGAAYITGQTLSVSGGLTMA</sequence>
<name>A0ABN6BE04_9MYCO</name>
<dbReference type="Proteomes" id="UP000467379">
    <property type="component" value="Plasmid pJCM12687"/>
</dbReference>
<dbReference type="Pfam" id="PF13561">
    <property type="entry name" value="adh_short_C2"/>
    <property type="match status" value="1"/>
</dbReference>
<evidence type="ECO:0000256" key="2">
    <source>
        <dbReference type="ARBA" id="ARBA00006484"/>
    </source>
</evidence>
<evidence type="ECO:0000256" key="5">
    <source>
        <dbReference type="ARBA" id="ARBA00047400"/>
    </source>
</evidence>
<comment type="similarity">
    <text evidence="2">Belongs to the short-chain dehydrogenases/reductases (SDR) family.</text>
</comment>
<protein>
    <recommendedName>
        <fullName evidence="4">3-oxoacyl-[acyl-carrier-protein] reductase MabA</fullName>
    </recommendedName>
</protein>
<dbReference type="SUPFAM" id="SSF51735">
    <property type="entry name" value="NAD(P)-binding Rossmann-fold domains"/>
    <property type="match status" value="1"/>
</dbReference>
<evidence type="ECO:0000313" key="7">
    <source>
        <dbReference type="Proteomes" id="UP000467379"/>
    </source>
</evidence>
<organism evidence="6 7">
    <name type="scientific">Mycobacterium branderi</name>
    <dbReference type="NCBI Taxonomy" id="43348"/>
    <lineage>
        <taxon>Bacteria</taxon>
        <taxon>Bacillati</taxon>
        <taxon>Actinomycetota</taxon>
        <taxon>Actinomycetes</taxon>
        <taxon>Mycobacteriales</taxon>
        <taxon>Mycobacteriaceae</taxon>
        <taxon>Mycobacterium</taxon>
    </lineage>
</organism>
<keyword evidence="3" id="KW-0964">Secreted</keyword>
<dbReference type="PANTHER" id="PTHR42879">
    <property type="entry name" value="3-OXOACYL-(ACYL-CARRIER-PROTEIN) REDUCTASE"/>
    <property type="match status" value="1"/>
</dbReference>